<dbReference type="Pfam" id="PF12874">
    <property type="entry name" value="zf-met"/>
    <property type="match status" value="1"/>
</dbReference>
<dbReference type="SMART" id="SM00355">
    <property type="entry name" value="ZnF_C2H2"/>
    <property type="match status" value="5"/>
</dbReference>
<feature type="domain" description="C2H2-type" evidence="8">
    <location>
        <begin position="485"/>
        <end position="513"/>
    </location>
</feature>
<dbReference type="Gene3D" id="3.30.160.60">
    <property type="entry name" value="Classic Zinc Finger"/>
    <property type="match status" value="3"/>
</dbReference>
<evidence type="ECO:0000256" key="2">
    <source>
        <dbReference type="ARBA" id="ARBA00022723"/>
    </source>
</evidence>
<evidence type="ECO:0000256" key="7">
    <source>
        <dbReference type="PROSITE-ProRule" id="PRU00042"/>
    </source>
</evidence>
<comment type="subcellular location">
    <subcellularLocation>
        <location evidence="1">Nucleus</location>
    </subcellularLocation>
</comment>
<reference evidence="9" key="1">
    <citation type="journal article" date="2023" name="Insect Mol. Biol.">
        <title>Genome sequencing provides insights into the evolution of gene families encoding plant cell wall-degrading enzymes in longhorned beetles.</title>
        <authorList>
            <person name="Shin N.R."/>
            <person name="Okamura Y."/>
            <person name="Kirsch R."/>
            <person name="Pauchet Y."/>
        </authorList>
    </citation>
    <scope>NUCLEOTIDE SEQUENCE</scope>
    <source>
        <strain evidence="9">MMC_N1</strain>
    </source>
</reference>
<dbReference type="InterPro" id="IPR036236">
    <property type="entry name" value="Znf_C2H2_sf"/>
</dbReference>
<protein>
    <recommendedName>
        <fullName evidence="8">C2H2-type domain-containing protein</fullName>
    </recommendedName>
</protein>
<keyword evidence="2" id="KW-0479">Metal-binding</keyword>
<evidence type="ECO:0000256" key="3">
    <source>
        <dbReference type="ARBA" id="ARBA00022737"/>
    </source>
</evidence>
<gene>
    <name evidence="9" type="ORF">NQ317_019276</name>
</gene>
<dbReference type="PROSITE" id="PS50157">
    <property type="entry name" value="ZINC_FINGER_C2H2_2"/>
    <property type="match status" value="2"/>
</dbReference>
<evidence type="ECO:0000313" key="9">
    <source>
        <dbReference type="EMBL" id="KAJ8982492.1"/>
    </source>
</evidence>
<evidence type="ECO:0000256" key="5">
    <source>
        <dbReference type="ARBA" id="ARBA00022833"/>
    </source>
</evidence>
<keyword evidence="3" id="KW-0677">Repeat</keyword>
<keyword evidence="6" id="KW-0539">Nucleus</keyword>
<dbReference type="InterPro" id="IPR013087">
    <property type="entry name" value="Znf_C2H2_type"/>
</dbReference>
<evidence type="ECO:0000256" key="1">
    <source>
        <dbReference type="ARBA" id="ARBA00004123"/>
    </source>
</evidence>
<feature type="domain" description="C2H2-type" evidence="8">
    <location>
        <begin position="392"/>
        <end position="419"/>
    </location>
</feature>
<name>A0ABQ9JYT9_9CUCU</name>
<evidence type="ECO:0000256" key="4">
    <source>
        <dbReference type="ARBA" id="ARBA00022771"/>
    </source>
</evidence>
<comment type="caution">
    <text evidence="9">The sequence shown here is derived from an EMBL/GenBank/DDBJ whole genome shotgun (WGS) entry which is preliminary data.</text>
</comment>
<keyword evidence="5" id="KW-0862">Zinc</keyword>
<dbReference type="EMBL" id="JAPWTJ010000120">
    <property type="protein sequence ID" value="KAJ8982492.1"/>
    <property type="molecule type" value="Genomic_DNA"/>
</dbReference>
<dbReference type="InterPro" id="IPR050888">
    <property type="entry name" value="ZnF_C2H2-type_TF"/>
</dbReference>
<evidence type="ECO:0000256" key="6">
    <source>
        <dbReference type="ARBA" id="ARBA00023242"/>
    </source>
</evidence>
<keyword evidence="4 7" id="KW-0863">Zinc-finger</keyword>
<proteinExistence type="predicted"/>
<evidence type="ECO:0000259" key="8">
    <source>
        <dbReference type="PROSITE" id="PS50157"/>
    </source>
</evidence>
<dbReference type="Pfam" id="PF00096">
    <property type="entry name" value="zf-C2H2"/>
    <property type="match status" value="1"/>
</dbReference>
<dbReference type="SUPFAM" id="SSF57667">
    <property type="entry name" value="beta-beta-alpha zinc fingers"/>
    <property type="match status" value="2"/>
</dbReference>
<accession>A0ABQ9JYT9</accession>
<dbReference type="PROSITE" id="PS00028">
    <property type="entry name" value="ZINC_FINGER_C2H2_1"/>
    <property type="match status" value="2"/>
</dbReference>
<evidence type="ECO:0000313" key="10">
    <source>
        <dbReference type="Proteomes" id="UP001162164"/>
    </source>
</evidence>
<dbReference type="PANTHER" id="PTHR24406">
    <property type="entry name" value="TRANSCRIPTIONAL REPRESSOR CTCFL-RELATED"/>
    <property type="match status" value="1"/>
</dbReference>
<dbReference type="Proteomes" id="UP001162164">
    <property type="component" value="Unassembled WGS sequence"/>
</dbReference>
<sequence>MNSSYQQSQCAKIQQNDVQTFCSYSSIPMNSTLSPTTTFIDIYNNIPTQNISQNQQTNNLPITNVYQEPGDFLVWENRILPEVEKALKVPEKMEMIEISSKDLSPASYCSNVDLLLSDYYKLSGKELNCFNKYDNQWDYNQIACSQKNILYPSCAQEKPYKLSTNHTIQNLDSAIKNNTSNTDILFETTTNYNSVINPNEQQMEGSNDESDIIVEETDEEITDYSEDQEKRVNYHTNKCIICNIIYTPLGTQFYLLTSENPLTMSSKLTESKNYLCGECLGLINTIDHLQLKLDNFYSELKTKFAKSCSINGVKYKKKRVRIRNVIKKILCLKKYCYYHLMKHRNPGYLCELCGKTCSNKQSAKTSIAIKNLRQLTKLKNHIKLKHDKKFIAICSICNIGFIKVSDYKSHMVSHSTDKKYPCTECGKSYKTVISVIKKFVSQKSLDSHLKYHEGRVKKNNCNICGKTFTSGFEEHLRVHNNLREFECEHCDMKFNTKGSLSKHVKKKHGANSAEPEKNYKFITIIFLELFLGDFLKKNSVIMVGDTFTDIKSNISRLLLFFRLFTASNTSYVVTGLRKKLTWVEVMILSIQPVLLVNSLIVISSPNEFIRYTNSRKVFDDLSKWILKSPAIIILLYLSLTHDLYTVITIVLISINSTPENSALNSLQKILKSIFLYETWFSDECCNASTFVKSSTVQILYVELFHSARQITTHMLPQEHICTHIVVKTTKHYDFLLNEHHSMTTSGTRAVWGVSKNGQNVNFDKASPSIKLNLLSNINKNASIVVKTTKHDDFLLKEYHSMTTSGTRAVWGGYFLPSFFLLYGRPIDLGNDKIVIGLVMQIPHQISIVVLYWPTSIPLLSAGVVHTSLIF</sequence>
<organism evidence="9 10">
    <name type="scientific">Molorchus minor</name>
    <dbReference type="NCBI Taxonomy" id="1323400"/>
    <lineage>
        <taxon>Eukaryota</taxon>
        <taxon>Metazoa</taxon>
        <taxon>Ecdysozoa</taxon>
        <taxon>Arthropoda</taxon>
        <taxon>Hexapoda</taxon>
        <taxon>Insecta</taxon>
        <taxon>Pterygota</taxon>
        <taxon>Neoptera</taxon>
        <taxon>Endopterygota</taxon>
        <taxon>Coleoptera</taxon>
        <taxon>Polyphaga</taxon>
        <taxon>Cucujiformia</taxon>
        <taxon>Chrysomeloidea</taxon>
        <taxon>Cerambycidae</taxon>
        <taxon>Lamiinae</taxon>
        <taxon>Monochamini</taxon>
        <taxon>Molorchus</taxon>
    </lineage>
</organism>
<keyword evidence="10" id="KW-1185">Reference proteome</keyword>